<dbReference type="EMBL" id="JBBNAE010000002">
    <property type="protein sequence ID" value="KAK9145155.1"/>
    <property type="molecule type" value="Genomic_DNA"/>
</dbReference>
<proteinExistence type="predicted"/>
<accession>A0AAP0K5R2</accession>
<name>A0AAP0K5R2_9MAGN</name>
<reference evidence="1 2" key="1">
    <citation type="submission" date="2024-01" db="EMBL/GenBank/DDBJ databases">
        <title>Genome assemblies of Stephania.</title>
        <authorList>
            <person name="Yang L."/>
        </authorList>
    </citation>
    <scope>NUCLEOTIDE SEQUENCE [LARGE SCALE GENOMIC DNA]</scope>
    <source>
        <strain evidence="1">QJT</strain>
        <tissue evidence="1">Leaf</tissue>
    </source>
</reference>
<keyword evidence="2" id="KW-1185">Reference proteome</keyword>
<dbReference type="Proteomes" id="UP001417504">
    <property type="component" value="Unassembled WGS sequence"/>
</dbReference>
<sequence length="124" mass="13441">MASSPGVLAKDVIWNDVKAKKHTSEDPYNQLGVGLFSSGKLALMSLKQISKLWCLPLAGLRICTPHPPLVVLDAEDSLDIPHLHRSLGHSGDISLSERVSGITTKLSCVFHNSQSVHIDSDQSF</sequence>
<dbReference type="AlphaFoldDB" id="A0AAP0K5R2"/>
<evidence type="ECO:0000313" key="1">
    <source>
        <dbReference type="EMBL" id="KAK9145155.1"/>
    </source>
</evidence>
<comment type="caution">
    <text evidence="1">The sequence shown here is derived from an EMBL/GenBank/DDBJ whole genome shotgun (WGS) entry which is preliminary data.</text>
</comment>
<protein>
    <submittedName>
        <fullName evidence="1">Uncharacterized protein</fullName>
    </submittedName>
</protein>
<organism evidence="1 2">
    <name type="scientific">Stephania japonica</name>
    <dbReference type="NCBI Taxonomy" id="461633"/>
    <lineage>
        <taxon>Eukaryota</taxon>
        <taxon>Viridiplantae</taxon>
        <taxon>Streptophyta</taxon>
        <taxon>Embryophyta</taxon>
        <taxon>Tracheophyta</taxon>
        <taxon>Spermatophyta</taxon>
        <taxon>Magnoliopsida</taxon>
        <taxon>Ranunculales</taxon>
        <taxon>Menispermaceae</taxon>
        <taxon>Menispermoideae</taxon>
        <taxon>Cissampelideae</taxon>
        <taxon>Stephania</taxon>
    </lineage>
</organism>
<evidence type="ECO:0000313" key="2">
    <source>
        <dbReference type="Proteomes" id="UP001417504"/>
    </source>
</evidence>
<gene>
    <name evidence="1" type="ORF">Sjap_005058</name>
</gene>